<dbReference type="InterPro" id="IPR050750">
    <property type="entry name" value="C5-MTase"/>
</dbReference>
<reference evidence="5 6" key="1">
    <citation type="submission" date="2019-02" db="EMBL/GenBank/DDBJ databases">
        <title>Genome sequencing of the rare red list fungi Antrodiella citrinella (Flaviporus citrinellus).</title>
        <authorList>
            <person name="Buettner E."/>
            <person name="Kellner H."/>
        </authorList>
    </citation>
    <scope>NUCLEOTIDE SEQUENCE [LARGE SCALE GENOMIC DNA]</scope>
    <source>
        <strain evidence="5 6">DSM 108506</strain>
    </source>
</reference>
<keyword evidence="6" id="KW-1185">Reference proteome</keyword>
<evidence type="ECO:0000256" key="1">
    <source>
        <dbReference type="ARBA" id="ARBA00022603"/>
    </source>
</evidence>
<evidence type="ECO:0000256" key="4">
    <source>
        <dbReference type="PROSITE-ProRule" id="PRU01016"/>
    </source>
</evidence>
<dbReference type="GO" id="GO:0032259">
    <property type="term" value="P:methylation"/>
    <property type="evidence" value="ECO:0007669"/>
    <property type="project" value="UniProtKB-KW"/>
</dbReference>
<proteinExistence type="inferred from homology"/>
<dbReference type="PANTHER" id="PTHR46098">
    <property type="entry name" value="TRNA (CYTOSINE(38)-C(5))-METHYLTRANSFERASE"/>
    <property type="match status" value="1"/>
</dbReference>
<dbReference type="EMBL" id="SGPM01000331">
    <property type="protein sequence ID" value="THH26585.1"/>
    <property type="molecule type" value="Genomic_DNA"/>
</dbReference>
<organism evidence="5 6">
    <name type="scientific">Antrodiella citrinella</name>
    <dbReference type="NCBI Taxonomy" id="2447956"/>
    <lineage>
        <taxon>Eukaryota</taxon>
        <taxon>Fungi</taxon>
        <taxon>Dikarya</taxon>
        <taxon>Basidiomycota</taxon>
        <taxon>Agaricomycotina</taxon>
        <taxon>Agaricomycetes</taxon>
        <taxon>Polyporales</taxon>
        <taxon>Steccherinaceae</taxon>
        <taxon>Antrodiella</taxon>
    </lineage>
</organism>
<keyword evidence="2 4" id="KW-0808">Transferase</keyword>
<dbReference type="PRINTS" id="PR00105">
    <property type="entry name" value="C5METTRFRASE"/>
</dbReference>
<dbReference type="AlphaFoldDB" id="A0A4S4MLN4"/>
<keyword evidence="1 4" id="KW-0489">Methyltransferase</keyword>
<sequence length="700" mass="79025">MTTIRALEFYSGIGGLHVALQRSSVNGEVVQAFDWDQSACQVYEAFHGRNLVRKTDISTLSASELVPFDATLWLTSPSCQPYTVLNPAAKGAEDSRAKSFIHLIERVLPDLVEMGKQPERILVENVAGFETSTTRQNLLKTLDALGYEYMELLLTPLQYGIPNSRLRYYLLAIFKPLSFAHTDMPSTRVWRHIPGGGEDWRDPRLQSDLDGITSIRPLSDFLDLDLSTDEERGLAVPDRVLEKWGRLFDIVLPSQRRSCCFTRGYTKLVERAGSVLQMNELLDTGTTFDTFLAAQTRGDPTAVRILDPLRLRHFSPNELLRVFAFNDHERDKEDKDKKTREYKWPGGVSVKTRYKLVGNSVNVLVAFLLHRSKAPKPVPVSNIVHTQRKLWETDGLTRFAITYHDTMAPGIGLSTKSSKVSTPSTRFGKVVDVQDGVDSSSVDWKLVTRREPDKVCQWMHYLHRRAHPQVRVLLRELLSQQPHTAHGQYSLQNSGWFFLMRSDLPCILMDIVSEPGMFSDRDDAFKCVTYSVDVLVMLDHFLVMDMVSITLSTLTELYGKTFTRAPPVSSHAIHFLIYSWTYLSPSDHYSPTIMAIANMAQDGSLEGEANGVFEELVTTCRDDYVEHLTEKLSRVLADDGLDETEVHAAALCFVKSDPKRAGLLSKADVYNHVAQRSGDSDVPLEDRVFCAFAAPTRRRP</sequence>
<dbReference type="Gene3D" id="3.90.120.10">
    <property type="entry name" value="DNA Methylase, subunit A, domain 2"/>
    <property type="match status" value="1"/>
</dbReference>
<accession>A0A4S4MLN4</accession>
<dbReference type="GO" id="GO:0005634">
    <property type="term" value="C:nucleus"/>
    <property type="evidence" value="ECO:0007669"/>
    <property type="project" value="TreeGrafter"/>
</dbReference>
<comment type="similarity">
    <text evidence="4">Belongs to the class I-like SAM-binding methyltransferase superfamily. C5-methyltransferase family.</text>
</comment>
<dbReference type="SUPFAM" id="SSF53335">
    <property type="entry name" value="S-adenosyl-L-methionine-dependent methyltransferases"/>
    <property type="match status" value="1"/>
</dbReference>
<dbReference type="InterPro" id="IPR029063">
    <property type="entry name" value="SAM-dependent_MTases_sf"/>
</dbReference>
<dbReference type="Gene3D" id="3.40.50.150">
    <property type="entry name" value="Vaccinia Virus protein VP39"/>
    <property type="match status" value="1"/>
</dbReference>
<name>A0A4S4MLN4_9APHY</name>
<dbReference type="GO" id="GO:0008168">
    <property type="term" value="F:methyltransferase activity"/>
    <property type="evidence" value="ECO:0007669"/>
    <property type="project" value="UniProtKB-KW"/>
</dbReference>
<comment type="caution">
    <text evidence="5">The sequence shown here is derived from an EMBL/GenBank/DDBJ whole genome shotgun (WGS) entry which is preliminary data.</text>
</comment>
<dbReference type="PROSITE" id="PS51679">
    <property type="entry name" value="SAM_MT_C5"/>
    <property type="match status" value="1"/>
</dbReference>
<protein>
    <recommendedName>
        <fullName evidence="7">S-adenosyl-L-methionine-dependent methyltransferase</fullName>
    </recommendedName>
</protein>
<evidence type="ECO:0008006" key="7">
    <source>
        <dbReference type="Google" id="ProtNLM"/>
    </source>
</evidence>
<evidence type="ECO:0000256" key="3">
    <source>
        <dbReference type="ARBA" id="ARBA00022691"/>
    </source>
</evidence>
<gene>
    <name evidence="5" type="ORF">EUX98_g7603</name>
</gene>
<feature type="active site" evidence="4">
    <location>
        <position position="79"/>
    </location>
</feature>
<dbReference type="OrthoDB" id="414133at2759"/>
<dbReference type="Pfam" id="PF00145">
    <property type="entry name" value="DNA_methylase"/>
    <property type="match status" value="1"/>
</dbReference>
<evidence type="ECO:0000313" key="5">
    <source>
        <dbReference type="EMBL" id="THH26585.1"/>
    </source>
</evidence>
<dbReference type="PANTHER" id="PTHR46098:SF1">
    <property type="entry name" value="TRNA (CYTOSINE(38)-C(5))-METHYLTRANSFERASE"/>
    <property type="match status" value="1"/>
</dbReference>
<evidence type="ECO:0000313" key="6">
    <source>
        <dbReference type="Proteomes" id="UP000308730"/>
    </source>
</evidence>
<keyword evidence="3 4" id="KW-0949">S-adenosyl-L-methionine</keyword>
<dbReference type="Proteomes" id="UP000308730">
    <property type="component" value="Unassembled WGS sequence"/>
</dbReference>
<dbReference type="InterPro" id="IPR001525">
    <property type="entry name" value="C5_MeTfrase"/>
</dbReference>
<evidence type="ECO:0000256" key="2">
    <source>
        <dbReference type="ARBA" id="ARBA00022679"/>
    </source>
</evidence>